<keyword evidence="2" id="KW-0238">DNA-binding</keyword>
<keyword evidence="1" id="KW-0805">Transcription regulation</keyword>
<keyword evidence="6" id="KW-1185">Reference proteome</keyword>
<comment type="caution">
    <text evidence="5">The sequence shown here is derived from an EMBL/GenBank/DDBJ whole genome shotgun (WGS) entry which is preliminary data.</text>
</comment>
<feature type="domain" description="HTH gntR-type" evidence="4">
    <location>
        <begin position="4"/>
        <end position="71"/>
    </location>
</feature>
<proteinExistence type="predicted"/>
<accession>A0ABS0HIY6</accession>
<dbReference type="Pfam" id="PF00392">
    <property type="entry name" value="GntR"/>
    <property type="match status" value="1"/>
</dbReference>
<dbReference type="PANTHER" id="PTHR43537">
    <property type="entry name" value="TRANSCRIPTIONAL REGULATOR, GNTR FAMILY"/>
    <property type="match status" value="1"/>
</dbReference>
<evidence type="ECO:0000259" key="4">
    <source>
        <dbReference type="PROSITE" id="PS50949"/>
    </source>
</evidence>
<dbReference type="InterPro" id="IPR036390">
    <property type="entry name" value="WH_DNA-bd_sf"/>
</dbReference>
<dbReference type="PANTHER" id="PTHR43537:SF45">
    <property type="entry name" value="GNTR FAMILY REGULATORY PROTEIN"/>
    <property type="match status" value="1"/>
</dbReference>
<evidence type="ECO:0000256" key="3">
    <source>
        <dbReference type="ARBA" id="ARBA00023163"/>
    </source>
</evidence>
<gene>
    <name evidence="5" type="ORF">I2488_14520</name>
</gene>
<dbReference type="SUPFAM" id="SSF46785">
    <property type="entry name" value="Winged helix' DNA-binding domain"/>
    <property type="match status" value="1"/>
</dbReference>
<dbReference type="Gene3D" id="1.10.10.10">
    <property type="entry name" value="Winged helix-like DNA-binding domain superfamily/Winged helix DNA-binding domain"/>
    <property type="match status" value="1"/>
</dbReference>
<reference evidence="5 6" key="1">
    <citation type="submission" date="2020-11" db="EMBL/GenBank/DDBJ databases">
        <title>The genome sequence of Novosphingobium sp. 1Y9A.</title>
        <authorList>
            <person name="Liu Y."/>
        </authorList>
    </citation>
    <scope>NUCLEOTIDE SEQUENCE [LARGE SCALE GENOMIC DNA]</scope>
    <source>
        <strain evidence="5 6">1Y9A</strain>
    </source>
</reference>
<evidence type="ECO:0000313" key="6">
    <source>
        <dbReference type="Proteomes" id="UP000600799"/>
    </source>
</evidence>
<evidence type="ECO:0000313" key="5">
    <source>
        <dbReference type="EMBL" id="MBF9152221.1"/>
    </source>
</evidence>
<dbReference type="SMART" id="SM00345">
    <property type="entry name" value="HTH_GNTR"/>
    <property type="match status" value="1"/>
</dbReference>
<dbReference type="PROSITE" id="PS50949">
    <property type="entry name" value="HTH_GNTR"/>
    <property type="match status" value="1"/>
</dbReference>
<protein>
    <submittedName>
        <fullName evidence="5">GntR family transcriptional regulator</fullName>
    </submittedName>
</protein>
<keyword evidence="3" id="KW-0804">Transcription</keyword>
<evidence type="ECO:0000256" key="2">
    <source>
        <dbReference type="ARBA" id="ARBA00023125"/>
    </source>
</evidence>
<evidence type="ECO:0000256" key="1">
    <source>
        <dbReference type="ARBA" id="ARBA00023015"/>
    </source>
</evidence>
<dbReference type="Proteomes" id="UP000600799">
    <property type="component" value="Unassembled WGS sequence"/>
</dbReference>
<dbReference type="InterPro" id="IPR036388">
    <property type="entry name" value="WH-like_DNA-bd_sf"/>
</dbReference>
<sequence>MSAGPIAERIYDALRTMILSRAFMPGDRLDPAVIGQQLCASVTPVREALHVLCGEQLVVTHRAGGFFLPTLDEPRLKDMYVFSNEVLSLALRLWRPWTIVDWDRIAERRTAYAERVADAFEGVARASVNTEHGRVMALLNARLHAVRMVEPAVLEGSIAEVRDIECALDSGDKDHLRRLLGAYHRRRIRSSAEILHALHRPASPSAPTIGI</sequence>
<dbReference type="InterPro" id="IPR000524">
    <property type="entry name" value="Tscrpt_reg_HTH_GntR"/>
</dbReference>
<dbReference type="RefSeq" id="WP_196276536.1">
    <property type="nucleotide sequence ID" value="NZ_JADQDC010000010.1"/>
</dbReference>
<organism evidence="5 6">
    <name type="scientific">Novosphingobium jiangmenense</name>
    <dbReference type="NCBI Taxonomy" id="2791981"/>
    <lineage>
        <taxon>Bacteria</taxon>
        <taxon>Pseudomonadati</taxon>
        <taxon>Pseudomonadota</taxon>
        <taxon>Alphaproteobacteria</taxon>
        <taxon>Sphingomonadales</taxon>
        <taxon>Sphingomonadaceae</taxon>
        <taxon>Novosphingobium</taxon>
    </lineage>
</organism>
<dbReference type="EMBL" id="JADQDC010000010">
    <property type="protein sequence ID" value="MBF9152221.1"/>
    <property type="molecule type" value="Genomic_DNA"/>
</dbReference>
<name>A0ABS0HIY6_9SPHN</name>